<feature type="transmembrane region" description="Helical" evidence="1">
    <location>
        <begin position="37"/>
        <end position="55"/>
    </location>
</feature>
<dbReference type="PROSITE" id="PS51257">
    <property type="entry name" value="PROKAR_LIPOPROTEIN"/>
    <property type="match status" value="1"/>
</dbReference>
<sequence>MKKNVLVFGSISGLIIAATGCISGALCYNNPNFQGNMWVGYGSMVLAFSLIFVAIKNYRDKYNGGVISFGKALGIGLSIVAITSTIYVLVWLIEFYNFFPDFMNKYVAHVLNDAKAHGATDAELKQKAAEMAPYAEMYKSPVGVILLTYVEILPVGLVIALIAALILKRKNSDPQLAAN</sequence>
<dbReference type="RefSeq" id="WP_119405971.1">
    <property type="nucleotide sequence ID" value="NZ_CP032869.1"/>
</dbReference>
<feature type="transmembrane region" description="Helical" evidence="1">
    <location>
        <begin position="144"/>
        <end position="167"/>
    </location>
</feature>
<evidence type="ECO:0000256" key="1">
    <source>
        <dbReference type="SAM" id="Phobius"/>
    </source>
</evidence>
<organism evidence="2 3">
    <name type="scientific">Mucilaginibacter celer</name>
    <dbReference type="NCBI Taxonomy" id="2305508"/>
    <lineage>
        <taxon>Bacteria</taxon>
        <taxon>Pseudomonadati</taxon>
        <taxon>Bacteroidota</taxon>
        <taxon>Sphingobacteriia</taxon>
        <taxon>Sphingobacteriales</taxon>
        <taxon>Sphingobacteriaceae</taxon>
        <taxon>Mucilaginibacter</taxon>
    </lineage>
</organism>
<keyword evidence="3" id="KW-1185">Reference proteome</keyword>
<evidence type="ECO:0000313" key="3">
    <source>
        <dbReference type="Proteomes" id="UP000270046"/>
    </source>
</evidence>
<dbReference type="InterPro" id="IPR025250">
    <property type="entry name" value="DUF4199"/>
</dbReference>
<dbReference type="EMBL" id="CP032869">
    <property type="protein sequence ID" value="AYL97682.1"/>
    <property type="molecule type" value="Genomic_DNA"/>
</dbReference>
<gene>
    <name evidence="2" type="ORF">HYN43_021355</name>
</gene>
<dbReference type="KEGG" id="muh:HYN43_021355"/>
<dbReference type="OrthoDB" id="6384283at2"/>
<dbReference type="AlphaFoldDB" id="A0A494W301"/>
<name>A0A494W301_9SPHI</name>
<accession>A0A494W301</accession>
<dbReference type="Proteomes" id="UP000270046">
    <property type="component" value="Chromosome"/>
</dbReference>
<keyword evidence="1" id="KW-0812">Transmembrane</keyword>
<feature type="transmembrane region" description="Helical" evidence="1">
    <location>
        <begin position="67"/>
        <end position="93"/>
    </location>
</feature>
<evidence type="ECO:0000313" key="2">
    <source>
        <dbReference type="EMBL" id="AYL97682.1"/>
    </source>
</evidence>
<dbReference type="Pfam" id="PF13858">
    <property type="entry name" value="DUF4199"/>
    <property type="match status" value="1"/>
</dbReference>
<proteinExistence type="predicted"/>
<protein>
    <submittedName>
        <fullName evidence="2">DUF4199 family protein</fullName>
    </submittedName>
</protein>
<keyword evidence="1" id="KW-1133">Transmembrane helix</keyword>
<keyword evidence="1" id="KW-0472">Membrane</keyword>
<reference evidence="2 3" key="1">
    <citation type="submission" date="2018-10" db="EMBL/GenBank/DDBJ databases">
        <title>Genome sequencing of Mucilaginibacter sp. HYN0043.</title>
        <authorList>
            <person name="Kim M."/>
            <person name="Yi H."/>
        </authorList>
    </citation>
    <scope>NUCLEOTIDE SEQUENCE [LARGE SCALE GENOMIC DNA]</scope>
    <source>
        <strain evidence="2 3">HYN0043</strain>
    </source>
</reference>